<evidence type="ECO:0000313" key="1">
    <source>
        <dbReference type="EMBL" id="ODQ91841.1"/>
    </source>
</evidence>
<evidence type="ECO:0000313" key="2">
    <source>
        <dbReference type="Proteomes" id="UP000094053"/>
    </source>
</evidence>
<keyword evidence="2" id="KW-1185">Reference proteome</keyword>
<reference evidence="2" key="1">
    <citation type="submission" date="2016-09" db="EMBL/GenBank/DDBJ databases">
        <authorList>
            <person name="Greninger A.L."/>
            <person name="Jerome K.R."/>
            <person name="Mcnair B."/>
            <person name="Wallis C."/>
            <person name="Fang F."/>
        </authorList>
    </citation>
    <scope>NUCLEOTIDE SEQUENCE [LARGE SCALE GENOMIC DNA]</scope>
    <source>
        <strain evidence="2">M6</strain>
    </source>
</reference>
<dbReference type="Proteomes" id="UP000094053">
    <property type="component" value="Unassembled WGS sequence"/>
</dbReference>
<name>A0A1E3RPR9_MYCFV</name>
<sequence length="106" mass="11624">MAQPPLRSANGSIAVRTTERGLPVALRLDEAALQKPPQQLAEEILALCRLSAARAQVDRRRALAEKGFDASVIRTLRLATESDLCDAEEQVFGADDEIPATWMRQP</sequence>
<gene>
    <name evidence="1" type="ORF">BHQ18_02990</name>
</gene>
<dbReference type="EMBL" id="MIHA01000002">
    <property type="protein sequence ID" value="ODQ91841.1"/>
    <property type="molecule type" value="Genomic_DNA"/>
</dbReference>
<proteinExistence type="predicted"/>
<dbReference type="OrthoDB" id="4775251at2"/>
<protein>
    <submittedName>
        <fullName evidence="1">Uncharacterized protein</fullName>
    </submittedName>
</protein>
<dbReference type="STRING" id="1776.BHQ18_02990"/>
<dbReference type="AlphaFoldDB" id="A0A1E3RPR9"/>
<comment type="caution">
    <text evidence="1">The sequence shown here is derived from an EMBL/GenBank/DDBJ whole genome shotgun (WGS) entry which is preliminary data.</text>
</comment>
<dbReference type="RefSeq" id="WP_069412098.1">
    <property type="nucleotide sequence ID" value="NZ_JACKUL010000036.1"/>
</dbReference>
<accession>A0A1E3RPR9</accession>
<organism evidence="1 2">
    <name type="scientific">Mycolicibacterium flavescens</name>
    <name type="common">Mycobacterium flavescens</name>
    <dbReference type="NCBI Taxonomy" id="1776"/>
    <lineage>
        <taxon>Bacteria</taxon>
        <taxon>Bacillati</taxon>
        <taxon>Actinomycetota</taxon>
        <taxon>Actinomycetes</taxon>
        <taxon>Mycobacteriales</taxon>
        <taxon>Mycobacteriaceae</taxon>
        <taxon>Mycolicibacterium</taxon>
    </lineage>
</organism>